<feature type="transmembrane region" description="Helical" evidence="3">
    <location>
        <begin position="54"/>
        <end position="75"/>
    </location>
</feature>
<evidence type="ECO:0000256" key="3">
    <source>
        <dbReference type="SAM" id="Phobius"/>
    </source>
</evidence>
<feature type="compositionally biased region" description="Basic and acidic residues" evidence="2">
    <location>
        <begin position="1"/>
        <end position="12"/>
    </location>
</feature>
<dbReference type="SUPFAM" id="SSF53850">
    <property type="entry name" value="Periplasmic binding protein-like II"/>
    <property type="match status" value="1"/>
</dbReference>
<reference evidence="5 6" key="1">
    <citation type="submission" date="2017-06" db="EMBL/GenBank/DDBJ databases">
        <title>Genome sequencing of cyanobaciteial culture collection at National Institute for Environmental Studies (NIES).</title>
        <authorList>
            <person name="Hirose Y."/>
            <person name="Shimura Y."/>
            <person name="Fujisawa T."/>
            <person name="Nakamura Y."/>
            <person name="Kawachi M."/>
        </authorList>
    </citation>
    <scope>NUCLEOTIDE SEQUENCE [LARGE SCALE GENOMIC DNA]</scope>
    <source>
        <strain evidence="5 6">NIES-4072</strain>
    </source>
</reference>
<dbReference type="EMBL" id="BDUD01000001">
    <property type="protein sequence ID" value="GBG20204.1"/>
    <property type="molecule type" value="Genomic_DNA"/>
</dbReference>
<dbReference type="CDD" id="cd13653">
    <property type="entry name" value="PBP2_phosphate_like_1"/>
    <property type="match status" value="1"/>
</dbReference>
<dbReference type="RefSeq" id="WP_109009954.1">
    <property type="nucleotide sequence ID" value="NZ_BDUD01000001.1"/>
</dbReference>
<dbReference type="AlphaFoldDB" id="A0A2R5FX23"/>
<evidence type="ECO:0000256" key="1">
    <source>
        <dbReference type="ARBA" id="ARBA00022729"/>
    </source>
</evidence>
<gene>
    <name evidence="5" type="ORF">NIES4072_38790</name>
</gene>
<feature type="domain" description="PBP" evidence="4">
    <location>
        <begin position="136"/>
        <end position="395"/>
    </location>
</feature>
<keyword evidence="1" id="KW-0732">Signal</keyword>
<dbReference type="PANTHER" id="PTHR30570">
    <property type="entry name" value="PERIPLASMIC PHOSPHATE BINDING COMPONENT OF PHOSPHATE ABC TRANSPORTER"/>
    <property type="match status" value="1"/>
</dbReference>
<keyword evidence="6" id="KW-1185">Reference proteome</keyword>
<protein>
    <recommendedName>
        <fullName evidence="4">PBP domain-containing protein</fullName>
    </recommendedName>
</protein>
<feature type="region of interest" description="Disordered" evidence="2">
    <location>
        <begin position="1"/>
        <end position="27"/>
    </location>
</feature>
<evidence type="ECO:0000256" key="2">
    <source>
        <dbReference type="SAM" id="MobiDB-lite"/>
    </source>
</evidence>
<sequence length="413" mass="44770">MANWKCDGEPKNGKTYPKQNPNGKHQPYENYGPSCVICGLPKEAMDNSRQLPTWVKPAAIIGAVLTALVAAFIFIRKPCPTGQQKINGVCLALTPDPNPTTPTPTPPITPTPTTSVSPAAIVNLYPTLRDVPNVPQGIIRYGGSTSFAPLRSREIVALILKAHPGFELVYTGPSSGIKAGSGSGIRMLLEGQLSFSQTSREVKPDEHNEAKTRNFTLEQQPVAIDGIAFYVHRDLTIPGLTISQIKDIYTGQITNWKQVGGPDIQITPSSRDPDDGGTPEYFQEKVLEKEAFAPSVKPYAIDTTTAIRKVAQTPGGIGYATASEVCNQSLIKPLPIGKEANQSFVSPCIEKLVNKTDFAKDIYPLTRRLFVVIKRDRNLDEQAGVAYVNLLLSDEGQKLVDQAGLVPIRNSTP</sequence>
<evidence type="ECO:0000259" key="4">
    <source>
        <dbReference type="Pfam" id="PF12849"/>
    </source>
</evidence>
<name>A0A2R5FX23_NOSCO</name>
<dbReference type="Pfam" id="PF12849">
    <property type="entry name" value="PBP_like_2"/>
    <property type="match status" value="1"/>
</dbReference>
<keyword evidence="3" id="KW-1133">Transmembrane helix</keyword>
<accession>A0A2R5FX23</accession>
<organism evidence="5 6">
    <name type="scientific">Nostoc commune NIES-4072</name>
    <dbReference type="NCBI Taxonomy" id="2005467"/>
    <lineage>
        <taxon>Bacteria</taxon>
        <taxon>Bacillati</taxon>
        <taxon>Cyanobacteriota</taxon>
        <taxon>Cyanophyceae</taxon>
        <taxon>Nostocales</taxon>
        <taxon>Nostocaceae</taxon>
        <taxon>Nostoc</taxon>
    </lineage>
</organism>
<dbReference type="InterPro" id="IPR024370">
    <property type="entry name" value="PBP_domain"/>
</dbReference>
<keyword evidence="3" id="KW-0472">Membrane</keyword>
<dbReference type="PANTHER" id="PTHR30570:SF1">
    <property type="entry name" value="PHOSPHATE-BINDING PROTEIN PSTS"/>
    <property type="match status" value="1"/>
</dbReference>
<keyword evidence="3" id="KW-0812">Transmembrane</keyword>
<dbReference type="InterPro" id="IPR050811">
    <property type="entry name" value="Phosphate_ABC_transporter"/>
</dbReference>
<dbReference type="Proteomes" id="UP000245124">
    <property type="component" value="Unassembled WGS sequence"/>
</dbReference>
<comment type="caution">
    <text evidence="5">The sequence shown here is derived from an EMBL/GenBank/DDBJ whole genome shotgun (WGS) entry which is preliminary data.</text>
</comment>
<evidence type="ECO:0000313" key="5">
    <source>
        <dbReference type="EMBL" id="GBG20204.1"/>
    </source>
</evidence>
<evidence type="ECO:0000313" key="6">
    <source>
        <dbReference type="Proteomes" id="UP000245124"/>
    </source>
</evidence>
<dbReference type="Gene3D" id="3.40.190.10">
    <property type="entry name" value="Periplasmic binding protein-like II"/>
    <property type="match status" value="2"/>
</dbReference>
<dbReference type="OrthoDB" id="506979at2"/>
<proteinExistence type="predicted"/>